<keyword evidence="6" id="KW-1185">Reference proteome</keyword>
<dbReference type="eggNOG" id="COG1835">
    <property type="taxonomic scope" value="Bacteria"/>
</dbReference>
<evidence type="ECO:0000259" key="4">
    <source>
        <dbReference type="Pfam" id="PF01757"/>
    </source>
</evidence>
<protein>
    <recommendedName>
        <fullName evidence="4">Acyltransferase 3 domain-containing protein</fullName>
    </recommendedName>
</protein>
<dbReference type="STRING" id="1384049.CD29_12790"/>
<dbReference type="Proteomes" id="UP000030416">
    <property type="component" value="Unassembled WGS sequence"/>
</dbReference>
<dbReference type="AlphaFoldDB" id="A0A0A3HZJ8"/>
<feature type="transmembrane region" description="Helical" evidence="3">
    <location>
        <begin position="48"/>
        <end position="66"/>
    </location>
</feature>
<feature type="transmembrane region" description="Helical" evidence="3">
    <location>
        <begin position="78"/>
        <end position="97"/>
    </location>
</feature>
<evidence type="ECO:0000256" key="1">
    <source>
        <dbReference type="ARBA" id="ARBA00004370"/>
    </source>
</evidence>
<evidence type="ECO:0000256" key="3">
    <source>
        <dbReference type="SAM" id="Phobius"/>
    </source>
</evidence>
<feature type="transmembrane region" description="Helical" evidence="3">
    <location>
        <begin position="233"/>
        <end position="253"/>
    </location>
</feature>
<keyword evidence="3" id="KW-1133">Transmembrane helix</keyword>
<dbReference type="InterPro" id="IPR002656">
    <property type="entry name" value="Acyl_transf_3_dom"/>
</dbReference>
<gene>
    <name evidence="5" type="ORF">CD29_12790</name>
</gene>
<feature type="transmembrane region" description="Helical" evidence="3">
    <location>
        <begin position="134"/>
        <end position="158"/>
    </location>
</feature>
<dbReference type="InterPro" id="IPR050623">
    <property type="entry name" value="Glucan_succinyl_AcylTrfase"/>
</dbReference>
<sequence length="273" mass="31873">MSPPQVYIERVTANEYEGSFFSFFPHYFDGFYLEIGGSGNFAFFGHHLWYLLGLLLFSMITLPLFLKGRKKGKKSEEFGFFHYFVLPIPLIALALTTNNILNLGSWGILFYLTLYIYGYYFFSNASLKVFVRKVEVLTGVLSVLSTAGYLIWVIYFGFPETVSITWALFMALRVILVWNVLFFIFYLADKYLNFSNSTLKYASDASMPFYVLHQPIIILLGFFIYNLDWEIPIKAVFLVVIAFSSIMIVYHVIIRRNNWLRVLFGLKMIKDRR</sequence>
<dbReference type="PANTHER" id="PTHR36927">
    <property type="entry name" value="BLR4337 PROTEIN"/>
    <property type="match status" value="1"/>
</dbReference>
<keyword evidence="3" id="KW-0812">Transmembrane</keyword>
<accession>A0A0A3HZJ8</accession>
<evidence type="ECO:0000256" key="2">
    <source>
        <dbReference type="ARBA" id="ARBA00007400"/>
    </source>
</evidence>
<feature type="transmembrane region" description="Helical" evidence="3">
    <location>
        <begin position="103"/>
        <end position="122"/>
    </location>
</feature>
<dbReference type="EMBL" id="JPVN01000014">
    <property type="protein sequence ID" value="KGR78026.1"/>
    <property type="molecule type" value="Genomic_DNA"/>
</dbReference>
<proteinExistence type="inferred from homology"/>
<reference evidence="5 6" key="1">
    <citation type="submission" date="2014-02" db="EMBL/GenBank/DDBJ databases">
        <title>Draft genome sequence of Lysinibacillus manganicus DSM 26584T.</title>
        <authorList>
            <person name="Zhang F."/>
            <person name="Wang G."/>
            <person name="Zhang L."/>
        </authorList>
    </citation>
    <scope>NUCLEOTIDE SEQUENCE [LARGE SCALE GENOMIC DNA]</scope>
    <source>
        <strain evidence="5 6">DSM 26584</strain>
    </source>
</reference>
<name>A0A0A3HZJ8_9BACL</name>
<feature type="transmembrane region" description="Helical" evidence="3">
    <location>
        <begin position="164"/>
        <end position="188"/>
    </location>
</feature>
<dbReference type="Pfam" id="PF01757">
    <property type="entry name" value="Acyl_transf_3"/>
    <property type="match status" value="1"/>
</dbReference>
<comment type="caution">
    <text evidence="5">The sequence shown here is derived from an EMBL/GenBank/DDBJ whole genome shotgun (WGS) entry which is preliminary data.</text>
</comment>
<evidence type="ECO:0000313" key="6">
    <source>
        <dbReference type="Proteomes" id="UP000030416"/>
    </source>
</evidence>
<keyword evidence="3" id="KW-0472">Membrane</keyword>
<organism evidence="5 6">
    <name type="scientific">Ureibacillus manganicus DSM 26584</name>
    <dbReference type="NCBI Taxonomy" id="1384049"/>
    <lineage>
        <taxon>Bacteria</taxon>
        <taxon>Bacillati</taxon>
        <taxon>Bacillota</taxon>
        <taxon>Bacilli</taxon>
        <taxon>Bacillales</taxon>
        <taxon>Caryophanaceae</taxon>
        <taxon>Ureibacillus</taxon>
    </lineage>
</organism>
<feature type="transmembrane region" description="Helical" evidence="3">
    <location>
        <begin position="209"/>
        <end position="227"/>
    </location>
</feature>
<feature type="domain" description="Acyltransferase 3" evidence="4">
    <location>
        <begin position="41"/>
        <end position="250"/>
    </location>
</feature>
<dbReference type="GO" id="GO:0016747">
    <property type="term" value="F:acyltransferase activity, transferring groups other than amino-acyl groups"/>
    <property type="evidence" value="ECO:0007669"/>
    <property type="project" value="InterPro"/>
</dbReference>
<dbReference type="PANTHER" id="PTHR36927:SF3">
    <property type="entry name" value="GLUCANS BIOSYNTHESIS PROTEIN C"/>
    <property type="match status" value="1"/>
</dbReference>
<comment type="similarity">
    <text evidence="2">Belongs to the acyltransferase 3 family.</text>
</comment>
<comment type="subcellular location">
    <subcellularLocation>
        <location evidence="1">Membrane</location>
    </subcellularLocation>
</comment>
<evidence type="ECO:0000313" key="5">
    <source>
        <dbReference type="EMBL" id="KGR78026.1"/>
    </source>
</evidence>